<dbReference type="GO" id="GO:0005737">
    <property type="term" value="C:cytoplasm"/>
    <property type="evidence" value="ECO:0007669"/>
    <property type="project" value="TreeGrafter"/>
</dbReference>
<dbReference type="Gene3D" id="3.40.50.12780">
    <property type="entry name" value="N-terminal domain of ligase-like"/>
    <property type="match status" value="1"/>
</dbReference>
<dbReference type="EMBL" id="JAHCVI010000004">
    <property type="protein sequence ID" value="KAG7285680.1"/>
    <property type="molecule type" value="Genomic_DNA"/>
</dbReference>
<keyword evidence="1" id="KW-0596">Phosphopantetheine</keyword>
<dbReference type="PROSITE" id="PS00455">
    <property type="entry name" value="AMP_BINDING"/>
    <property type="match status" value="1"/>
</dbReference>
<reference evidence="4" key="1">
    <citation type="submission" date="2023-02" db="EMBL/GenBank/DDBJ databases">
        <authorList>
            <person name="Palmer J.M."/>
        </authorList>
    </citation>
    <scope>NUCLEOTIDE SEQUENCE</scope>
    <source>
        <strain evidence="4">FW57</strain>
    </source>
</reference>
<dbReference type="PANTHER" id="PTHR45527">
    <property type="entry name" value="NONRIBOSOMAL PEPTIDE SYNTHETASE"/>
    <property type="match status" value="1"/>
</dbReference>
<accession>A0AAD4ER36</accession>
<dbReference type="PRINTS" id="PR00154">
    <property type="entry name" value="AMPBINDING"/>
</dbReference>
<dbReference type="InterPro" id="IPR020845">
    <property type="entry name" value="AMP-binding_CS"/>
</dbReference>
<dbReference type="Proteomes" id="UP001197093">
    <property type="component" value="Unassembled WGS sequence"/>
</dbReference>
<dbReference type="InterPro" id="IPR000873">
    <property type="entry name" value="AMP-dep_synth/lig_dom"/>
</dbReference>
<dbReference type="GO" id="GO:0044550">
    <property type="term" value="P:secondary metabolite biosynthetic process"/>
    <property type="evidence" value="ECO:0007669"/>
    <property type="project" value="TreeGrafter"/>
</dbReference>
<evidence type="ECO:0000256" key="1">
    <source>
        <dbReference type="ARBA" id="ARBA00022450"/>
    </source>
</evidence>
<keyword evidence="2" id="KW-0597">Phosphoprotein</keyword>
<sequence>MNLDVPVERAKFILEDVSAKVVVTTSELASRLPQGNHSVLIIEEKAPNDAPTASKHRKPTPTDLAYVMYTSGSTGTPKGVGISHGAATQSLLAHDHHIPHFSRFLQFAAPTFDVSVFEIFFPFFRGKTLVSCTRPAMLNDLPEVIRKMDVDACELTPSVAGSLLRKRENAPGLRLLLTIGEMLTQPVVEEFGGNEDRPSMLWGMYGPTEAAIHCTLQPAFARSSTTQNIGVPLATVSAFILKIPDEDSTNPEVKALPRGEIGELAVGGYQLADGYLNRLEQTSSAFIDTPYGRLYRTGDKAKMLPDGTLECLGRISDGQVKLRAP</sequence>
<feature type="domain" description="AMP-dependent synthetase/ligase" evidence="3">
    <location>
        <begin position="2"/>
        <end position="276"/>
    </location>
</feature>
<organism evidence="4 5">
    <name type="scientific">Staphylotrichum longicolle</name>
    <dbReference type="NCBI Taxonomy" id="669026"/>
    <lineage>
        <taxon>Eukaryota</taxon>
        <taxon>Fungi</taxon>
        <taxon>Dikarya</taxon>
        <taxon>Ascomycota</taxon>
        <taxon>Pezizomycotina</taxon>
        <taxon>Sordariomycetes</taxon>
        <taxon>Sordariomycetidae</taxon>
        <taxon>Sordariales</taxon>
        <taxon>Chaetomiaceae</taxon>
        <taxon>Staphylotrichum</taxon>
    </lineage>
</organism>
<evidence type="ECO:0000256" key="2">
    <source>
        <dbReference type="ARBA" id="ARBA00022553"/>
    </source>
</evidence>
<dbReference type="PANTHER" id="PTHR45527:SF1">
    <property type="entry name" value="FATTY ACID SYNTHASE"/>
    <property type="match status" value="1"/>
</dbReference>
<evidence type="ECO:0000259" key="3">
    <source>
        <dbReference type="Pfam" id="PF00501"/>
    </source>
</evidence>
<gene>
    <name evidence="4" type="primary">NPS2</name>
    <name evidence="4" type="ORF">NEMBOFW57_007973</name>
</gene>
<dbReference type="GO" id="GO:0031177">
    <property type="term" value="F:phosphopantetheine binding"/>
    <property type="evidence" value="ECO:0007669"/>
    <property type="project" value="TreeGrafter"/>
</dbReference>
<evidence type="ECO:0000313" key="4">
    <source>
        <dbReference type="EMBL" id="KAG7285680.1"/>
    </source>
</evidence>
<dbReference type="GO" id="GO:0043041">
    <property type="term" value="P:amino acid activation for nonribosomal peptide biosynthetic process"/>
    <property type="evidence" value="ECO:0007669"/>
    <property type="project" value="TreeGrafter"/>
</dbReference>
<dbReference type="SUPFAM" id="SSF56801">
    <property type="entry name" value="Acetyl-CoA synthetase-like"/>
    <property type="match status" value="1"/>
</dbReference>
<dbReference type="InterPro" id="IPR042099">
    <property type="entry name" value="ANL_N_sf"/>
</dbReference>
<keyword evidence="5" id="KW-1185">Reference proteome</keyword>
<evidence type="ECO:0000313" key="5">
    <source>
        <dbReference type="Proteomes" id="UP001197093"/>
    </source>
</evidence>
<dbReference type="AlphaFoldDB" id="A0AAD4ER36"/>
<comment type="caution">
    <text evidence="4">The sequence shown here is derived from an EMBL/GenBank/DDBJ whole genome shotgun (WGS) entry which is preliminary data.</text>
</comment>
<dbReference type="Pfam" id="PF00501">
    <property type="entry name" value="AMP-binding"/>
    <property type="match status" value="1"/>
</dbReference>
<dbReference type="InterPro" id="IPR020459">
    <property type="entry name" value="AMP-binding"/>
</dbReference>
<proteinExistence type="predicted"/>
<name>A0AAD4ER36_9PEZI</name>
<protein>
    <submittedName>
        <fullName evidence="4">Non-ribosomal peptide synthetase nps2</fullName>
    </submittedName>
</protein>